<organism evidence="4 5">
    <name type="scientific">Kockovaella imperatae</name>
    <dbReference type="NCBI Taxonomy" id="4999"/>
    <lineage>
        <taxon>Eukaryota</taxon>
        <taxon>Fungi</taxon>
        <taxon>Dikarya</taxon>
        <taxon>Basidiomycota</taxon>
        <taxon>Agaricomycotina</taxon>
        <taxon>Tremellomycetes</taxon>
        <taxon>Tremellales</taxon>
        <taxon>Cuniculitremaceae</taxon>
        <taxon>Kockovaella</taxon>
    </lineage>
</organism>
<dbReference type="FunCoup" id="A0A1Y1ULY0">
    <property type="interactions" value="626"/>
</dbReference>
<name>A0A1Y1ULY0_9TREE</name>
<feature type="compositionally biased region" description="Acidic residues" evidence="2">
    <location>
        <begin position="23"/>
        <end position="33"/>
    </location>
</feature>
<dbReference type="GO" id="GO:0000390">
    <property type="term" value="P:spliceosomal complex disassembly"/>
    <property type="evidence" value="ECO:0007669"/>
    <property type="project" value="InterPro"/>
</dbReference>
<feature type="domain" description="G-patch" evidence="3">
    <location>
        <begin position="306"/>
        <end position="352"/>
    </location>
</feature>
<accession>A0A1Y1ULY0</accession>
<dbReference type="Proteomes" id="UP000193218">
    <property type="component" value="Unassembled WGS sequence"/>
</dbReference>
<feature type="region of interest" description="Disordered" evidence="2">
    <location>
        <begin position="1"/>
        <end position="287"/>
    </location>
</feature>
<dbReference type="InterPro" id="IPR000467">
    <property type="entry name" value="G_patch_dom"/>
</dbReference>
<dbReference type="PANTHER" id="PTHR23329">
    <property type="entry name" value="TUFTELIN-INTERACTING PROTEIN 11-RELATED"/>
    <property type="match status" value="1"/>
</dbReference>
<sequence>MPRRKNDYMSDGGSDSDASEPSGSDEEFNSDANEDSRAERRLFEQGSKRRKVARRGKEAAWEGIFGEGDGEGGRRARGLGARNGSGAGRTTKAPSFVPKSSAPAVQEVELQRGEDPEEESSREIESGKSDEDEDEDEDEDDEDEDEDEDDSDARPPSPRIRETDYDDEPVTRTGGIGSAKAVAPPPPVSGPSRGGRGGLGSSKRGGRGGIGSSRAAAEEGAESHGGLGSSRDTSHHVDEFSEDVKDSSRSAFGRKAPEPEPEAGPSDYARAQQSFKGRNGAVPAVGTKKVELTAQEKAHFNRIDKHYGIAAKMLGNMGWSAGEGLGKDRSGRAVPVEVGRVMRGQGIRSGTRTEDSKREARRRGEIVSDSEEEKPKRRGVKGSKPNRTEEDMGDSWKKQRKVKVKVEHKTYEQLLAEAGETQQVGLVIDARGGELKEVQGISSLSLSSWTPTSDATQLPELRHNLRLVVDEAKIHVDALAREGKAVNKKRRWALREEQLAKRRIDETTSRITRLERLTTTVATIAKLAAEEGSKTSPDLDSFTECFNTLIGDVEYRSLAMDEVIVGAISQVLRRQFADWQPFESSDKLLPALTRWKKAYNLKTEEQALVTDRVPSHSAEVVMTPWESLLWNVWLPKVRSAINNDWDARHPEKPVQLLEAWKPLLPPFVLDNVLDQLILPKVRSSIDEWDTRRSGGRSRSLATIVFPWLPLLGARIEEVLELAKRRIRHVLRKWVVSDGIPQELERWKKDIYSSKEWDELMLRNIVPKLGVCLRDDFSINPRKQDMVPLEDWVLPWHKLIRASTFCQLLEVNFFPKFLDTLYIWLIQPNRNGDEIASWFLWWKGRFPEPVLDMPGVQYGFKSALQLMDQASQLGVETPSKLAKPVFTPLPPKTSSSSRSKSKHTAISAAPQPTMDMEITFRSLAEDYATQNDLIFVPLGKSNASTGKPLFRVAKNVTGKGGITIYVGENAVFAQGDDGTFRAVSLEDMVKRASA</sequence>
<dbReference type="InterPro" id="IPR022783">
    <property type="entry name" value="GCFC_dom"/>
</dbReference>
<dbReference type="AlphaFoldDB" id="A0A1Y1ULY0"/>
<reference evidence="4 5" key="1">
    <citation type="submission" date="2017-03" db="EMBL/GenBank/DDBJ databases">
        <title>Widespread Adenine N6-methylation of Active Genes in Fungi.</title>
        <authorList>
            <consortium name="DOE Joint Genome Institute"/>
            <person name="Mondo S.J."/>
            <person name="Dannebaum R.O."/>
            <person name="Kuo R.C."/>
            <person name="Louie K.B."/>
            <person name="Bewick A.J."/>
            <person name="Labutti K."/>
            <person name="Haridas S."/>
            <person name="Kuo A."/>
            <person name="Salamov A."/>
            <person name="Ahrendt S.R."/>
            <person name="Lau R."/>
            <person name="Bowen B.P."/>
            <person name="Lipzen A."/>
            <person name="Sullivan W."/>
            <person name="Andreopoulos W.B."/>
            <person name="Clum A."/>
            <person name="Lindquist E."/>
            <person name="Daum C."/>
            <person name="Northen T.R."/>
            <person name="Ramamoorthy G."/>
            <person name="Schmitz R.J."/>
            <person name="Gryganskyi A."/>
            <person name="Culley D."/>
            <person name="Magnuson J."/>
            <person name="James T.Y."/>
            <person name="O'Malley M.A."/>
            <person name="Stajich J.E."/>
            <person name="Spatafora J.W."/>
            <person name="Visel A."/>
            <person name="Grigoriev I.V."/>
        </authorList>
    </citation>
    <scope>NUCLEOTIDE SEQUENCE [LARGE SCALE GENOMIC DNA]</scope>
    <source>
        <strain evidence="4 5">NRRL Y-17943</strain>
    </source>
</reference>
<evidence type="ECO:0000256" key="1">
    <source>
        <dbReference type="ARBA" id="ARBA00010900"/>
    </source>
</evidence>
<gene>
    <name evidence="4" type="ORF">BD324DRAFT_679519</name>
</gene>
<dbReference type="GO" id="GO:0003677">
    <property type="term" value="F:DNA binding"/>
    <property type="evidence" value="ECO:0007669"/>
    <property type="project" value="UniProtKB-KW"/>
</dbReference>
<dbReference type="EMBL" id="NBSH01000003">
    <property type="protein sequence ID" value="ORX39009.1"/>
    <property type="molecule type" value="Genomic_DNA"/>
</dbReference>
<dbReference type="Pfam" id="PF07842">
    <property type="entry name" value="GCFC"/>
    <property type="match status" value="1"/>
</dbReference>
<feature type="region of interest" description="Disordered" evidence="2">
    <location>
        <begin position="340"/>
        <end position="401"/>
    </location>
</feature>
<dbReference type="PROSITE" id="PS50174">
    <property type="entry name" value="G_PATCH"/>
    <property type="match status" value="1"/>
</dbReference>
<evidence type="ECO:0000256" key="2">
    <source>
        <dbReference type="SAM" id="MobiDB-lite"/>
    </source>
</evidence>
<feature type="compositionally biased region" description="Basic and acidic residues" evidence="2">
    <location>
        <begin position="386"/>
        <end position="397"/>
    </location>
</feature>
<keyword evidence="4" id="KW-0238">DNA-binding</keyword>
<keyword evidence="5" id="KW-1185">Reference proteome</keyword>
<evidence type="ECO:0000259" key="3">
    <source>
        <dbReference type="PROSITE" id="PS50174"/>
    </source>
</evidence>
<evidence type="ECO:0000313" key="5">
    <source>
        <dbReference type="Proteomes" id="UP000193218"/>
    </source>
</evidence>
<proteinExistence type="inferred from homology"/>
<feature type="compositionally biased region" description="Basic and acidic residues" evidence="2">
    <location>
        <begin position="232"/>
        <end position="248"/>
    </location>
</feature>
<feature type="compositionally biased region" description="Basic and acidic residues" evidence="2">
    <location>
        <begin position="109"/>
        <end position="129"/>
    </location>
</feature>
<dbReference type="STRING" id="4999.A0A1Y1ULY0"/>
<dbReference type="RefSeq" id="XP_021872872.1">
    <property type="nucleotide sequence ID" value="XM_022019043.1"/>
</dbReference>
<dbReference type="PANTHER" id="PTHR23329:SF1">
    <property type="entry name" value="TUFTELIN-INTERACTING PROTEIN 11"/>
    <property type="match status" value="1"/>
</dbReference>
<dbReference type="OrthoDB" id="4822at2759"/>
<dbReference type="GO" id="GO:0071008">
    <property type="term" value="C:U2-type post-mRNA release spliceosomal complex"/>
    <property type="evidence" value="ECO:0007669"/>
    <property type="project" value="TreeGrafter"/>
</dbReference>
<evidence type="ECO:0000313" key="4">
    <source>
        <dbReference type="EMBL" id="ORX39009.1"/>
    </source>
</evidence>
<protein>
    <submittedName>
        <fullName evidence="4">GC-rich sequence DNA-binding factor-like protein-domain-containing protein</fullName>
    </submittedName>
</protein>
<dbReference type="InParanoid" id="A0A1Y1ULY0"/>
<feature type="compositionally biased region" description="Acidic residues" evidence="2">
    <location>
        <begin position="130"/>
        <end position="151"/>
    </location>
</feature>
<dbReference type="SMART" id="SM00443">
    <property type="entry name" value="G_patch"/>
    <property type="match status" value="1"/>
</dbReference>
<dbReference type="InterPro" id="IPR045211">
    <property type="entry name" value="TFP11/STIP/Ntr1"/>
</dbReference>
<dbReference type="Pfam" id="PF01585">
    <property type="entry name" value="G-patch"/>
    <property type="match status" value="1"/>
</dbReference>
<feature type="compositionally biased region" description="Basic and acidic residues" evidence="2">
    <location>
        <begin position="34"/>
        <end position="47"/>
    </location>
</feature>
<dbReference type="GeneID" id="33560852"/>
<comment type="caution">
    <text evidence="4">The sequence shown here is derived from an EMBL/GenBank/DDBJ whole genome shotgun (WGS) entry which is preliminary data.</text>
</comment>
<comment type="similarity">
    <text evidence="1">Belongs to the TFP11/STIP family.</text>
</comment>
<feature type="region of interest" description="Disordered" evidence="2">
    <location>
        <begin position="885"/>
        <end position="907"/>
    </location>
</feature>
<feature type="compositionally biased region" description="Basic and acidic residues" evidence="2">
    <location>
        <begin position="351"/>
        <end position="366"/>
    </location>
</feature>